<feature type="domain" description="HTH cro/C1-type" evidence="1">
    <location>
        <begin position="16"/>
        <end position="71"/>
    </location>
</feature>
<dbReference type="InterPro" id="IPR010982">
    <property type="entry name" value="Lambda_DNA-bd_dom_sf"/>
</dbReference>
<dbReference type="GO" id="GO:0003677">
    <property type="term" value="F:DNA binding"/>
    <property type="evidence" value="ECO:0007669"/>
    <property type="project" value="InterPro"/>
</dbReference>
<evidence type="ECO:0000259" key="1">
    <source>
        <dbReference type="PROSITE" id="PS50943"/>
    </source>
</evidence>
<evidence type="ECO:0000313" key="3">
    <source>
        <dbReference type="Proteomes" id="UP000002218"/>
    </source>
</evidence>
<evidence type="ECO:0000313" key="2">
    <source>
        <dbReference type="EMBL" id="ACV80915.1"/>
    </source>
</evidence>
<dbReference type="STRING" id="479431.Namu_4637"/>
<dbReference type="Gene3D" id="1.10.260.40">
    <property type="entry name" value="lambda repressor-like DNA-binding domains"/>
    <property type="match status" value="1"/>
</dbReference>
<dbReference type="Pfam" id="PF13560">
    <property type="entry name" value="HTH_31"/>
    <property type="match status" value="1"/>
</dbReference>
<dbReference type="PROSITE" id="PS50943">
    <property type="entry name" value="HTH_CROC1"/>
    <property type="match status" value="1"/>
</dbReference>
<accession>C8X7R2</accession>
<protein>
    <submittedName>
        <fullName evidence="2">Transcriptional regulator, XRE family</fullName>
    </submittedName>
</protein>
<organism evidence="2 3">
    <name type="scientific">Nakamurella multipartita (strain ATCC 700099 / DSM 44233 / CIP 104796 / JCM 9543 / NBRC 105858 / Y-104)</name>
    <name type="common">Microsphaera multipartita</name>
    <dbReference type="NCBI Taxonomy" id="479431"/>
    <lineage>
        <taxon>Bacteria</taxon>
        <taxon>Bacillati</taxon>
        <taxon>Actinomycetota</taxon>
        <taxon>Actinomycetes</taxon>
        <taxon>Nakamurellales</taxon>
        <taxon>Nakamurellaceae</taxon>
        <taxon>Nakamurella</taxon>
    </lineage>
</organism>
<dbReference type="HOGENOM" id="CLU_141448_0_0_11"/>
<sequence>MPQLSFTQQEELADLLRGRRHELGLSASEVARRADITPASVTRLENCTNPRPSVETLTAICAVLDIPVADMLALVNVMPDSQLPSFTPYLRTKYHRMPDEAVQEMSAYFERLAKKYRISDGPADGEDET</sequence>
<dbReference type="eggNOG" id="COG1396">
    <property type="taxonomic scope" value="Bacteria"/>
</dbReference>
<proteinExistence type="predicted"/>
<keyword evidence="3" id="KW-1185">Reference proteome</keyword>
<dbReference type="AlphaFoldDB" id="C8X7R2"/>
<dbReference type="SUPFAM" id="SSF47413">
    <property type="entry name" value="lambda repressor-like DNA-binding domains"/>
    <property type="match status" value="1"/>
</dbReference>
<reference evidence="2 3" key="2">
    <citation type="journal article" date="2010" name="Stand. Genomic Sci.">
        <title>Complete genome sequence of Nakamurella multipartita type strain (Y-104).</title>
        <authorList>
            <person name="Tice H."/>
            <person name="Mayilraj S."/>
            <person name="Sims D."/>
            <person name="Lapidus A."/>
            <person name="Nolan M."/>
            <person name="Lucas S."/>
            <person name="Glavina Del Rio T."/>
            <person name="Copeland A."/>
            <person name="Cheng J.F."/>
            <person name="Meincke L."/>
            <person name="Bruce D."/>
            <person name="Goodwin L."/>
            <person name="Pitluck S."/>
            <person name="Ivanova N."/>
            <person name="Mavromatis K."/>
            <person name="Ovchinnikova G."/>
            <person name="Pati A."/>
            <person name="Chen A."/>
            <person name="Palaniappan K."/>
            <person name="Land M."/>
            <person name="Hauser L."/>
            <person name="Chang Y.J."/>
            <person name="Jeffries C.D."/>
            <person name="Detter J.C."/>
            <person name="Brettin T."/>
            <person name="Rohde M."/>
            <person name="Goker M."/>
            <person name="Bristow J."/>
            <person name="Eisen J.A."/>
            <person name="Markowitz V."/>
            <person name="Hugenholtz P."/>
            <person name="Kyrpides N.C."/>
            <person name="Klenk H.P."/>
            <person name="Chen F."/>
        </authorList>
    </citation>
    <scope>NUCLEOTIDE SEQUENCE [LARGE SCALE GENOMIC DNA]</scope>
    <source>
        <strain evidence="3">ATCC 700099 / DSM 44233 / CIP 104796 / JCM 9543 / NBRC 105858 / Y-104</strain>
    </source>
</reference>
<gene>
    <name evidence="2" type="ordered locus">Namu_4637</name>
</gene>
<dbReference type="KEGG" id="nml:Namu_4637"/>
<dbReference type="EMBL" id="CP001737">
    <property type="protein sequence ID" value="ACV80915.1"/>
    <property type="molecule type" value="Genomic_DNA"/>
</dbReference>
<dbReference type="Proteomes" id="UP000002218">
    <property type="component" value="Chromosome"/>
</dbReference>
<name>C8X7R2_NAKMY</name>
<dbReference type="CDD" id="cd00093">
    <property type="entry name" value="HTH_XRE"/>
    <property type="match status" value="1"/>
</dbReference>
<reference evidence="3" key="1">
    <citation type="submission" date="2009-09" db="EMBL/GenBank/DDBJ databases">
        <title>The complete genome of Nakamurella multipartita DSM 44233.</title>
        <authorList>
            <consortium name="US DOE Joint Genome Institute (JGI-PGF)"/>
            <person name="Lucas S."/>
            <person name="Copeland A."/>
            <person name="Lapidus A."/>
            <person name="Glavina del Rio T."/>
            <person name="Dalin E."/>
            <person name="Tice H."/>
            <person name="Bruce D."/>
            <person name="Goodwin L."/>
            <person name="Pitluck S."/>
            <person name="Kyrpides N."/>
            <person name="Mavromatis K."/>
            <person name="Ivanova N."/>
            <person name="Ovchinnikova G."/>
            <person name="Sims D."/>
            <person name="Meincke L."/>
            <person name="Brettin T."/>
            <person name="Detter J.C."/>
            <person name="Han C."/>
            <person name="Larimer F."/>
            <person name="Land M."/>
            <person name="Hauser L."/>
            <person name="Markowitz V."/>
            <person name="Cheng J.-F."/>
            <person name="Hugenholtz P."/>
            <person name="Woyke T."/>
            <person name="Wu D."/>
            <person name="Klenk H.-P."/>
            <person name="Eisen J.A."/>
        </authorList>
    </citation>
    <scope>NUCLEOTIDE SEQUENCE [LARGE SCALE GENOMIC DNA]</scope>
    <source>
        <strain evidence="3">ATCC 700099 / DSM 44233 / CIP 104796 / JCM 9543 / NBRC 105858 / Y-104</strain>
    </source>
</reference>
<dbReference type="SMART" id="SM00530">
    <property type="entry name" value="HTH_XRE"/>
    <property type="match status" value="1"/>
</dbReference>
<dbReference type="InParanoid" id="C8X7R2"/>
<dbReference type="OrthoDB" id="4629244at2"/>
<dbReference type="InterPro" id="IPR001387">
    <property type="entry name" value="Cro/C1-type_HTH"/>
</dbReference>